<feature type="coiled-coil region" evidence="1">
    <location>
        <begin position="474"/>
        <end position="508"/>
    </location>
</feature>
<reference evidence="4" key="1">
    <citation type="journal article" date="2006" name="Science">
        <title>Phytophthora genome sequences uncover evolutionary origins and mechanisms of pathogenesis.</title>
        <authorList>
            <person name="Tyler B.M."/>
            <person name="Tripathy S."/>
            <person name="Zhang X."/>
            <person name="Dehal P."/>
            <person name="Jiang R.H."/>
            <person name="Aerts A."/>
            <person name="Arredondo F.D."/>
            <person name="Baxter L."/>
            <person name="Bensasson D."/>
            <person name="Beynon J.L."/>
            <person name="Chapman J."/>
            <person name="Damasceno C.M."/>
            <person name="Dorrance A.E."/>
            <person name="Dou D."/>
            <person name="Dickerman A.W."/>
            <person name="Dubchak I.L."/>
            <person name="Garbelotto M."/>
            <person name="Gijzen M."/>
            <person name="Gordon S.G."/>
            <person name="Govers F."/>
            <person name="Grunwald N.J."/>
            <person name="Huang W."/>
            <person name="Ivors K.L."/>
            <person name="Jones R.W."/>
            <person name="Kamoun S."/>
            <person name="Krampis K."/>
            <person name="Lamour K.H."/>
            <person name="Lee M.K."/>
            <person name="McDonald W.H."/>
            <person name="Medina M."/>
            <person name="Meijer H.J."/>
            <person name="Nordberg E.K."/>
            <person name="Maclean D.J."/>
            <person name="Ospina-Giraldo M.D."/>
            <person name="Morris P.F."/>
            <person name="Phuntumart V."/>
            <person name="Putnam N.H."/>
            <person name="Rash S."/>
            <person name="Rose J.K."/>
            <person name="Sakihama Y."/>
            <person name="Salamov A.A."/>
            <person name="Savidor A."/>
            <person name="Scheuring C.F."/>
            <person name="Smith B.M."/>
            <person name="Sobral B.W."/>
            <person name="Terry A."/>
            <person name="Torto-Alalibo T.A."/>
            <person name="Win J."/>
            <person name="Xu Z."/>
            <person name="Zhang H."/>
            <person name="Grigoriev I.V."/>
            <person name="Rokhsar D.S."/>
            <person name="Boore J.L."/>
        </authorList>
    </citation>
    <scope>NUCLEOTIDE SEQUENCE [LARGE SCALE GENOMIC DNA]</scope>
    <source>
        <strain evidence="4">Pr102</strain>
    </source>
</reference>
<accession>H3GVU6</accession>
<evidence type="ECO:0000256" key="2">
    <source>
        <dbReference type="SAM" id="MobiDB-lite"/>
    </source>
</evidence>
<dbReference type="VEuPathDB" id="FungiDB:KRP23_12833"/>
<proteinExistence type="predicted"/>
<name>H3GVU6_PHYRM</name>
<evidence type="ECO:0000256" key="1">
    <source>
        <dbReference type="SAM" id="Coils"/>
    </source>
</evidence>
<feature type="region of interest" description="Disordered" evidence="2">
    <location>
        <begin position="25"/>
        <end position="48"/>
    </location>
</feature>
<feature type="compositionally biased region" description="Low complexity" evidence="2">
    <location>
        <begin position="30"/>
        <end position="41"/>
    </location>
</feature>
<dbReference type="Proteomes" id="UP000005238">
    <property type="component" value="Unassembled WGS sequence"/>
</dbReference>
<evidence type="ECO:0000313" key="3">
    <source>
        <dbReference type="EnsemblProtists" id="Phyra81526"/>
    </source>
</evidence>
<dbReference type="HOGENOM" id="CLU_369395_0_0_1"/>
<dbReference type="AlphaFoldDB" id="H3GVU6"/>
<organism evidence="3 4">
    <name type="scientific">Phytophthora ramorum</name>
    <name type="common">Sudden oak death agent</name>
    <dbReference type="NCBI Taxonomy" id="164328"/>
    <lineage>
        <taxon>Eukaryota</taxon>
        <taxon>Sar</taxon>
        <taxon>Stramenopiles</taxon>
        <taxon>Oomycota</taxon>
        <taxon>Peronosporomycetes</taxon>
        <taxon>Peronosporales</taxon>
        <taxon>Peronosporaceae</taxon>
        <taxon>Phytophthora</taxon>
    </lineage>
</organism>
<dbReference type="VEuPathDB" id="FungiDB:KRP23_12832"/>
<dbReference type="EMBL" id="DS566057">
    <property type="status" value="NOT_ANNOTATED_CDS"/>
    <property type="molecule type" value="Genomic_DNA"/>
</dbReference>
<dbReference type="eggNOG" id="ENOG502SISB">
    <property type="taxonomic scope" value="Eukaryota"/>
</dbReference>
<protein>
    <submittedName>
        <fullName evidence="3">Uncharacterized protein</fullName>
    </submittedName>
</protein>
<evidence type="ECO:0000313" key="4">
    <source>
        <dbReference type="Proteomes" id="UP000005238"/>
    </source>
</evidence>
<dbReference type="VEuPathDB" id="FungiDB:KRP22_3835"/>
<reference evidence="3" key="2">
    <citation type="submission" date="2015-06" db="UniProtKB">
        <authorList>
            <consortium name="EnsemblProtists"/>
        </authorList>
    </citation>
    <scope>IDENTIFICATION</scope>
    <source>
        <strain evidence="3">Pr102</strain>
    </source>
</reference>
<dbReference type="InParanoid" id="H3GVU6"/>
<sequence>MKTMESDMAALELDIDAAFEPKVEIGGDCSSSSEEASSSSELHLTVPPLNTIDDDDDITSQLLSMLAEEMSQKKRKRNLKTAGPSTTGIRHRKALALASPTDEIKREKNRDSVKRSYYRKIETLGELRAHTEYLRDQYNSLLAQWEDKTEREKAETAKDPSGLMKRYLELSRLRDRLWMENTQLHEQFEDREKISFRFQRLFDVNYQLMDHSIAAPVDGEDDERRVQTPMLIMDEMSFESFNKFAQDAQRTFEAFLASRHHMITTETALGWTCSHVAKDNSFGYYFEKNFRHSSYVSASEVAHTAWQTLTSPERHSKLYAPALHTRFHIMQQFDSNSYVLYRTMEKEGEDSITTALIIMTRIPHPNDSGCLIICKGLRREEHTLHVEFSEAIALQKKKEWRQSMYWINIEEVPVDDSNNSEEVGEDVEKKLKVVHGGIMNNMGDRSRSFWLFENLQIALRWEQNLGHFPASLMATPAQRERNRLKLNLNELRAQVETLEGEYERLLQTQERRAALHALTDTLSETDTQSLLDMALEPLEDLEALSDLEPIEPLPLEPPASREKRLLQLARVRKALYEENESLRDREMTFAKVYGSLQHLVDVHAEDEEEDEAVFKRTQLMVWRKFQIDECLEINRVAYGRIMADIEKHRHKPLKCTTLGWTDRRRLGDGVLEFSFSKFFATRSSSELAESTWQLASNMKRTRRFFSVFLNVNVHVVQHVDMNNVVCMRTVNQADHDVVLKSLYLLTRFETEKGIIILVHGLDPSRLEDDFTTLAMVGKAEVWQDDFRW</sequence>
<keyword evidence="4" id="KW-1185">Reference proteome</keyword>
<keyword evidence="1" id="KW-0175">Coiled coil</keyword>
<dbReference type="VEuPathDB" id="FungiDB:KRP22_3836"/>
<dbReference type="EnsemblProtists" id="Phyra81526">
    <property type="protein sequence ID" value="Phyra81526"/>
    <property type="gene ID" value="Phyra81526"/>
</dbReference>